<keyword evidence="4" id="KW-0677">Repeat</keyword>
<protein>
    <submittedName>
        <fullName evidence="8">LysR family transcriptional regulator</fullName>
    </submittedName>
</protein>
<evidence type="ECO:0000256" key="2">
    <source>
        <dbReference type="ARBA" id="ARBA00022448"/>
    </source>
</evidence>
<keyword evidence="9" id="KW-1185">Reference proteome</keyword>
<dbReference type="SUPFAM" id="SSF46785">
    <property type="entry name" value="Winged helix' DNA-binding domain"/>
    <property type="match status" value="1"/>
</dbReference>
<proteinExistence type="inferred from homology"/>
<dbReference type="AlphaFoldDB" id="A0A4R9J735"/>
<accession>A0A4R9J735</accession>
<dbReference type="InterPro" id="IPR016462">
    <property type="entry name" value="ModE"/>
</dbReference>
<dbReference type="NCBIfam" id="TIGR00637">
    <property type="entry name" value="ModE_repress"/>
    <property type="match status" value="1"/>
</dbReference>
<dbReference type="InterPro" id="IPR003725">
    <property type="entry name" value="ModE-bd_N"/>
</dbReference>
<dbReference type="OrthoDB" id="122515at2"/>
<dbReference type="PANTHER" id="PTHR30432:SF1">
    <property type="entry name" value="DNA-BINDING TRANSCRIPTIONAL DUAL REGULATOR MODE"/>
    <property type="match status" value="1"/>
</dbReference>
<dbReference type="InterPro" id="IPR036388">
    <property type="entry name" value="WH-like_DNA-bd_sf"/>
</dbReference>
<dbReference type="InterPro" id="IPR008995">
    <property type="entry name" value="Mo/tungstate-bd_C_term_dom"/>
</dbReference>
<sequence>MKDKLQIDGALWLKSNKENKLGREKIELLRAIEKCGSISKAAKEVGISYKTAWDSIDLLNNLYKEILVEKSVGGTSGGGAKLTDKAKEMIQLYQIVEDEHRKFLTRISERMDNPFELLNFLNRISMKTSARNQFYGKIKTIQKGAVNSEIIISLKGEQEITAVITNQSVINLGLKVGKDVYALIKASFIFLSKDTDPSISSENKLNGKIFSIIKGSVNDEIIIELNGGTKLTSIITSQATEQLKLKEEEEICAFFNASSVILATE</sequence>
<evidence type="ECO:0000256" key="6">
    <source>
        <dbReference type="PIRSR" id="PIRSR005763-1"/>
    </source>
</evidence>
<evidence type="ECO:0000256" key="1">
    <source>
        <dbReference type="ARBA" id="ARBA00008110"/>
    </source>
</evidence>
<name>A0A4R9J735_9LEPT</name>
<dbReference type="SUPFAM" id="SSF50331">
    <property type="entry name" value="MOP-like"/>
    <property type="match status" value="2"/>
</dbReference>
<dbReference type="InterPro" id="IPR000847">
    <property type="entry name" value="LysR_HTH_N"/>
</dbReference>
<feature type="domain" description="Mop" evidence="7">
    <location>
        <begin position="198"/>
        <end position="264"/>
    </location>
</feature>
<dbReference type="GO" id="GO:0003700">
    <property type="term" value="F:DNA-binding transcription factor activity"/>
    <property type="evidence" value="ECO:0007669"/>
    <property type="project" value="InterPro"/>
</dbReference>
<keyword evidence="3 5" id="KW-0500">Molybdenum</keyword>
<dbReference type="RefSeq" id="WP_135614786.1">
    <property type="nucleotide sequence ID" value="NZ_JBNURZ010000001.1"/>
</dbReference>
<dbReference type="PIRSF" id="PIRSF005763">
    <property type="entry name" value="Txn_reg_ModE"/>
    <property type="match status" value="1"/>
</dbReference>
<dbReference type="InterPro" id="IPR005116">
    <property type="entry name" value="Transp-assoc_OB_typ1"/>
</dbReference>
<dbReference type="InterPro" id="IPR051815">
    <property type="entry name" value="Molybdate_resp_trans_reg"/>
</dbReference>
<feature type="region of interest" description="Required for dimer formation and molybdate binding" evidence="6">
    <location>
        <begin position="128"/>
        <end position="136"/>
    </location>
</feature>
<dbReference type="Gene3D" id="1.10.10.10">
    <property type="entry name" value="Winged helix-like DNA-binding domain superfamily/Winged helix DNA-binding domain"/>
    <property type="match status" value="1"/>
</dbReference>
<dbReference type="NCBIfam" id="TIGR00638">
    <property type="entry name" value="Mop"/>
    <property type="match status" value="2"/>
</dbReference>
<dbReference type="GO" id="GO:0030151">
    <property type="term" value="F:molybdenum ion binding"/>
    <property type="evidence" value="ECO:0007669"/>
    <property type="project" value="UniProtKB-UniRule"/>
</dbReference>
<evidence type="ECO:0000256" key="5">
    <source>
        <dbReference type="PIRNR" id="PIRNR005763"/>
    </source>
</evidence>
<reference evidence="8" key="1">
    <citation type="journal article" date="2019" name="PLoS Negl. Trop. Dis.">
        <title>Revisiting the worldwide diversity of Leptospira species in the environment.</title>
        <authorList>
            <person name="Vincent A.T."/>
            <person name="Schiettekatte O."/>
            <person name="Bourhy P."/>
            <person name="Veyrier F.J."/>
            <person name="Picardeau M."/>
        </authorList>
    </citation>
    <scope>NUCLEOTIDE SEQUENCE [LARGE SCALE GENOMIC DNA]</scope>
    <source>
        <strain evidence="8">201800265</strain>
    </source>
</reference>
<organism evidence="8 9">
    <name type="scientific">Leptospira koniambonensis</name>
    <dbReference type="NCBI Taxonomy" id="2484950"/>
    <lineage>
        <taxon>Bacteria</taxon>
        <taxon>Pseudomonadati</taxon>
        <taxon>Spirochaetota</taxon>
        <taxon>Spirochaetia</taxon>
        <taxon>Leptospirales</taxon>
        <taxon>Leptospiraceae</taxon>
        <taxon>Leptospira</taxon>
    </lineage>
</organism>
<dbReference type="Gene3D" id="2.40.50.100">
    <property type="match status" value="2"/>
</dbReference>
<dbReference type="Pfam" id="PF00126">
    <property type="entry name" value="HTH_1"/>
    <property type="match status" value="1"/>
</dbReference>
<evidence type="ECO:0000313" key="8">
    <source>
        <dbReference type="EMBL" id="TGL34556.1"/>
    </source>
</evidence>
<comment type="caution">
    <text evidence="8">The sequence shown here is derived from an EMBL/GenBank/DDBJ whole genome shotgun (WGS) entry which is preliminary data.</text>
</comment>
<dbReference type="InterPro" id="IPR036390">
    <property type="entry name" value="WH_DNA-bd_sf"/>
</dbReference>
<evidence type="ECO:0000256" key="3">
    <source>
        <dbReference type="ARBA" id="ARBA00022505"/>
    </source>
</evidence>
<dbReference type="PANTHER" id="PTHR30432">
    <property type="entry name" value="TRANSCRIPTIONAL REGULATOR MODE"/>
    <property type="match status" value="1"/>
</dbReference>
<dbReference type="EMBL" id="RQFY01000004">
    <property type="protein sequence ID" value="TGL34556.1"/>
    <property type="molecule type" value="Genomic_DNA"/>
</dbReference>
<evidence type="ECO:0000313" key="9">
    <source>
        <dbReference type="Proteomes" id="UP000297871"/>
    </source>
</evidence>
<gene>
    <name evidence="8" type="ORF">EHQ52_08625</name>
</gene>
<dbReference type="PROSITE" id="PS51866">
    <property type="entry name" value="MOP"/>
    <property type="match status" value="2"/>
</dbReference>
<feature type="domain" description="Mop" evidence="7">
    <location>
        <begin position="127"/>
        <end position="193"/>
    </location>
</feature>
<dbReference type="InterPro" id="IPR004606">
    <property type="entry name" value="Mop_domain"/>
</dbReference>
<comment type="similarity">
    <text evidence="1 5">Belongs to the ModE family.</text>
</comment>
<dbReference type="GO" id="GO:0015689">
    <property type="term" value="P:molybdate ion transport"/>
    <property type="evidence" value="ECO:0007669"/>
    <property type="project" value="UniProtKB-UniRule"/>
</dbReference>
<evidence type="ECO:0000256" key="4">
    <source>
        <dbReference type="ARBA" id="ARBA00022737"/>
    </source>
</evidence>
<dbReference type="Pfam" id="PF03459">
    <property type="entry name" value="TOBE"/>
    <property type="match status" value="2"/>
</dbReference>
<dbReference type="Proteomes" id="UP000297871">
    <property type="component" value="Unassembled WGS sequence"/>
</dbReference>
<evidence type="ECO:0000259" key="7">
    <source>
        <dbReference type="PROSITE" id="PS51866"/>
    </source>
</evidence>
<keyword evidence="2 5" id="KW-0813">Transport</keyword>